<dbReference type="GO" id="GO:0006412">
    <property type="term" value="P:translation"/>
    <property type="evidence" value="ECO:0007669"/>
    <property type="project" value="UniProtKB-UniRule"/>
</dbReference>
<dbReference type="PANTHER" id="PTHR35534">
    <property type="entry name" value="50S RIBOSOMAL PROTEIN L32"/>
    <property type="match status" value="1"/>
</dbReference>
<proteinExistence type="inferred from homology"/>
<evidence type="ECO:0000313" key="6">
    <source>
        <dbReference type="EMBL" id="GAP64520.1"/>
    </source>
</evidence>
<gene>
    <name evidence="5" type="primary">rpmF</name>
    <name evidence="6" type="ORF">ARMA_2943</name>
    <name evidence="7" type="ORF">SE16_14975</name>
</gene>
<dbReference type="SUPFAM" id="SSF57829">
    <property type="entry name" value="Zn-binding ribosomal proteins"/>
    <property type="match status" value="1"/>
</dbReference>
<comment type="caution">
    <text evidence="6">The sequence shown here is derived from an EMBL/GenBank/DDBJ whole genome shotgun (WGS) entry which is preliminary data.</text>
</comment>
<dbReference type="GO" id="GO:0003735">
    <property type="term" value="F:structural constituent of ribosome"/>
    <property type="evidence" value="ECO:0007669"/>
    <property type="project" value="InterPro"/>
</dbReference>
<reference evidence="6 8" key="1">
    <citation type="journal article" date="2015" name="Genome Announc.">
        <title>Draft Genome Sequence of a Heterotrophic Facultative Anaerobic Thermophilic Bacterium, Ardenticatena maritima Strain 110ST.</title>
        <authorList>
            <person name="Kawaichi S."/>
            <person name="Yoshida T."/>
            <person name="Sako Y."/>
            <person name="Nakamura R."/>
        </authorList>
    </citation>
    <scope>NUCLEOTIDE SEQUENCE [LARGE SCALE GENOMIC DNA]</scope>
    <source>
        <strain evidence="6 8">110S</strain>
    </source>
</reference>
<dbReference type="RefSeq" id="WP_054494191.1">
    <property type="nucleotide sequence ID" value="NZ_BBZA01000275.1"/>
</dbReference>
<dbReference type="STRING" id="872965.SE16_14975"/>
<protein>
    <recommendedName>
        <fullName evidence="4 5">Large ribosomal subunit protein bL32</fullName>
    </recommendedName>
</protein>
<dbReference type="AlphaFoldDB" id="A0A0M9UDZ5"/>
<evidence type="ECO:0000256" key="4">
    <source>
        <dbReference type="ARBA" id="ARBA00035178"/>
    </source>
</evidence>
<dbReference type="Proteomes" id="UP000050502">
    <property type="component" value="Unassembled WGS sequence"/>
</dbReference>
<dbReference type="InterPro" id="IPR011332">
    <property type="entry name" value="Ribosomal_zn-bd"/>
</dbReference>
<accession>A0A0M9UDZ5</accession>
<dbReference type="NCBIfam" id="TIGR01031">
    <property type="entry name" value="rpmF_bact"/>
    <property type="match status" value="1"/>
</dbReference>
<dbReference type="HAMAP" id="MF_00340">
    <property type="entry name" value="Ribosomal_bL32"/>
    <property type="match status" value="1"/>
</dbReference>
<dbReference type="InParanoid" id="A0A0M9UDZ5"/>
<dbReference type="OrthoDB" id="9812874at2"/>
<sequence>MGAVPKKKVSKARSSRRKAVWMRLDKPNLVECPHCRELMVPHHICRNCGYYRGVAYLEVEEGEA</sequence>
<comment type="similarity">
    <text evidence="1 5">Belongs to the bacterial ribosomal protein bL32 family.</text>
</comment>
<evidence type="ECO:0000256" key="1">
    <source>
        <dbReference type="ARBA" id="ARBA00008560"/>
    </source>
</evidence>
<keyword evidence="8" id="KW-1185">Reference proteome</keyword>
<organism evidence="6 8">
    <name type="scientific">Ardenticatena maritima</name>
    <dbReference type="NCBI Taxonomy" id="872965"/>
    <lineage>
        <taxon>Bacteria</taxon>
        <taxon>Bacillati</taxon>
        <taxon>Chloroflexota</taxon>
        <taxon>Ardenticatenia</taxon>
        <taxon>Ardenticatenales</taxon>
        <taxon>Ardenticatenaceae</taxon>
        <taxon>Ardenticatena</taxon>
    </lineage>
</organism>
<name>A0A0M9UDZ5_9CHLR</name>
<dbReference type="PANTHER" id="PTHR35534:SF1">
    <property type="entry name" value="LARGE RIBOSOMAL SUBUNIT PROTEIN BL32"/>
    <property type="match status" value="1"/>
</dbReference>
<dbReference type="GO" id="GO:0015934">
    <property type="term" value="C:large ribosomal subunit"/>
    <property type="evidence" value="ECO:0007669"/>
    <property type="project" value="InterPro"/>
</dbReference>
<evidence type="ECO:0000313" key="9">
    <source>
        <dbReference type="Proteomes" id="UP000050502"/>
    </source>
</evidence>
<reference evidence="8" key="3">
    <citation type="submission" date="2015-08" db="EMBL/GenBank/DDBJ databases">
        <title>Draft Genome Sequence of a Heterotrophic Facultative Anaerobic Bacterium Ardenticatena maritima Strain 110S.</title>
        <authorList>
            <person name="Kawaichi S."/>
            <person name="Yoshida T."/>
            <person name="Sako Y."/>
            <person name="Nakamura R."/>
        </authorList>
    </citation>
    <scope>NUCLEOTIDE SEQUENCE [LARGE SCALE GENOMIC DNA]</scope>
    <source>
        <strain evidence="8">110S</strain>
    </source>
</reference>
<keyword evidence="2 5" id="KW-0689">Ribosomal protein</keyword>
<keyword evidence="3 5" id="KW-0687">Ribonucleoprotein</keyword>
<dbReference type="InterPro" id="IPR044957">
    <property type="entry name" value="Ribosomal_bL32_bact"/>
</dbReference>
<evidence type="ECO:0000256" key="5">
    <source>
        <dbReference type="HAMAP-Rule" id="MF_00340"/>
    </source>
</evidence>
<dbReference type="Proteomes" id="UP000037784">
    <property type="component" value="Unassembled WGS sequence"/>
</dbReference>
<dbReference type="InterPro" id="IPR002677">
    <property type="entry name" value="Ribosomal_bL32"/>
</dbReference>
<dbReference type="Pfam" id="PF01783">
    <property type="entry name" value="Ribosomal_L32p"/>
    <property type="match status" value="1"/>
</dbReference>
<evidence type="ECO:0000256" key="3">
    <source>
        <dbReference type="ARBA" id="ARBA00023274"/>
    </source>
</evidence>
<dbReference type="FunCoup" id="A0A0M9UDZ5">
    <property type="interactions" value="153"/>
</dbReference>
<evidence type="ECO:0000256" key="2">
    <source>
        <dbReference type="ARBA" id="ARBA00022980"/>
    </source>
</evidence>
<evidence type="ECO:0000313" key="8">
    <source>
        <dbReference type="Proteomes" id="UP000037784"/>
    </source>
</evidence>
<dbReference type="EMBL" id="LGKN01000010">
    <property type="protein sequence ID" value="KPL85775.1"/>
    <property type="molecule type" value="Genomic_DNA"/>
</dbReference>
<dbReference type="EMBL" id="BBZA01000275">
    <property type="protein sequence ID" value="GAP64520.1"/>
    <property type="molecule type" value="Genomic_DNA"/>
</dbReference>
<evidence type="ECO:0000313" key="7">
    <source>
        <dbReference type="EMBL" id="KPL85775.1"/>
    </source>
</evidence>
<reference evidence="7 9" key="2">
    <citation type="submission" date="2015-07" db="EMBL/GenBank/DDBJ databases">
        <title>Whole genome sequence of Ardenticatena maritima DSM 23922.</title>
        <authorList>
            <person name="Hemp J."/>
            <person name="Ward L.M."/>
            <person name="Pace L.A."/>
            <person name="Fischer W.W."/>
        </authorList>
    </citation>
    <scope>NUCLEOTIDE SEQUENCE [LARGE SCALE GENOMIC DNA]</scope>
    <source>
        <strain evidence="7 9">110S</strain>
    </source>
</reference>